<reference evidence="1 2" key="1">
    <citation type="submission" date="2016-10" db="EMBL/GenBank/DDBJ databases">
        <title>Genome Sequence of Pseudomonas putida GM4FR.</title>
        <authorList>
            <person name="Poehlein A."/>
            <person name="Wemheuer F."/>
            <person name="Hollensteiner J."/>
            <person name="Wemheuer B."/>
        </authorList>
    </citation>
    <scope>NUCLEOTIDE SEQUENCE [LARGE SCALE GENOMIC DNA]</scope>
    <source>
        <strain evidence="1 2">GM4FR</strain>
    </source>
</reference>
<evidence type="ECO:0000313" key="2">
    <source>
        <dbReference type="Proteomes" id="UP000186736"/>
    </source>
</evidence>
<dbReference type="Proteomes" id="UP000186736">
    <property type="component" value="Unassembled WGS sequence"/>
</dbReference>
<comment type="caution">
    <text evidence="1">The sequence shown here is derived from an EMBL/GenBank/DDBJ whole genome shotgun (WGS) entry which is preliminary data.</text>
</comment>
<dbReference type="RefSeq" id="WP_144443529.1">
    <property type="nucleotide sequence ID" value="NZ_MKZO01000006.1"/>
</dbReference>
<dbReference type="AlphaFoldDB" id="A0A1Q9RAL3"/>
<organism evidence="1 2">
    <name type="scientific">Pseudomonas putida</name>
    <name type="common">Arthrobacter siderocapsulatus</name>
    <dbReference type="NCBI Taxonomy" id="303"/>
    <lineage>
        <taxon>Bacteria</taxon>
        <taxon>Pseudomonadati</taxon>
        <taxon>Pseudomonadota</taxon>
        <taxon>Gammaproteobacteria</taxon>
        <taxon>Pseudomonadales</taxon>
        <taxon>Pseudomonadaceae</taxon>
        <taxon>Pseudomonas</taxon>
    </lineage>
</organism>
<evidence type="ECO:0000313" key="1">
    <source>
        <dbReference type="EMBL" id="OLS64381.1"/>
    </source>
</evidence>
<gene>
    <name evidence="1" type="ORF">PSEMO_06660</name>
</gene>
<accession>A0A1Q9RAL3</accession>
<sequence length="542" mass="60878">MPLATTNKLTDFDMALSLSEASINDQLRAGWKVWKRIRTGSPDKISVDGLDLVLGYPTISLDTQGAPNNRVRMSLKIESATQGGKEVARFLHWKVHFFAHLDRRTLSTAQLYQFDSTAADQVEKWEREEDVGAGGLSIEALLMTLAKGQCTLEAPPEVTSFSMPDEASRDNLLDRLETWLGSDVSPLHDKLVLNCVVYPAAPERPSTFTLCDYAFKITDDHSQGPSNPLTRTLDYLGVFTGPTSRPMLAGDELDAARGKLGPWYEIESGNGVNSSVAGLMVLRGRLFQQHMHKELQKAFEAEARRLIAISDASRTIAQRLDKPELDLLDGLDVSLSDRSLRLSNQKMFRFKHDDIDYALLEWLDLSIIPQPGNAWSVKGMARIHLERKRKVTLFESEARAASDIELNGSLTFDIENKGLEYSIKPVLRINAKAHAPFASGEPDDFIRKYVLQISNDYDVRRAREVTTRFSEQIALRLEESFGKVQVTLDNMAFVPPGEKVFAFRNVRFSEHHDLMLDVMYVDVTIPRQSFTQGKGTTNKQGR</sequence>
<proteinExistence type="predicted"/>
<protein>
    <submittedName>
        <fullName evidence="1">Uncharacterized protein</fullName>
    </submittedName>
</protein>
<name>A0A1Q9RAL3_PSEPU</name>
<dbReference type="OrthoDB" id="9255610at2"/>
<dbReference type="EMBL" id="MKZO01000006">
    <property type="protein sequence ID" value="OLS64381.1"/>
    <property type="molecule type" value="Genomic_DNA"/>
</dbReference>